<dbReference type="InterPro" id="IPR029026">
    <property type="entry name" value="tRNA_m1G_MTases_N"/>
</dbReference>
<dbReference type="Gene3D" id="3.40.1280.10">
    <property type="match status" value="1"/>
</dbReference>
<dbReference type="PANTHER" id="PTHR46429">
    <property type="entry name" value="23S RRNA (GUANOSINE-2'-O-)-METHYLTRANSFERASE RLMB"/>
    <property type="match status" value="1"/>
</dbReference>
<dbReference type="HOGENOM" id="CLU_021322_0_1_0"/>
<evidence type="ECO:0000259" key="3">
    <source>
        <dbReference type="SMART" id="SM00967"/>
    </source>
</evidence>
<dbReference type="SUPFAM" id="SSF55315">
    <property type="entry name" value="L30e-like"/>
    <property type="match status" value="1"/>
</dbReference>
<evidence type="ECO:0000313" key="4">
    <source>
        <dbReference type="EMBL" id="ACZ39028.1"/>
    </source>
</evidence>
<dbReference type="InterPro" id="IPR029028">
    <property type="entry name" value="Alpha/beta_knot_MTases"/>
</dbReference>
<dbReference type="EMBL" id="CP001823">
    <property type="protein sequence ID" value="ACZ39028.1"/>
    <property type="molecule type" value="Genomic_DNA"/>
</dbReference>
<proteinExistence type="predicted"/>
<dbReference type="InParanoid" id="D1C461"/>
<dbReference type="SMART" id="SM00967">
    <property type="entry name" value="SpoU_sub_bind"/>
    <property type="match status" value="1"/>
</dbReference>
<dbReference type="AlphaFoldDB" id="D1C461"/>
<sequence>MRERPRGTELLYGRNAVMEALRGRRSLRRLFVAEGSARQPRVAAIIQAAEKRRLPVKHLPQRDLAEMLPDVNHQGVALETGPYPYVGFDDLLRQAEGRPILALDHIQDPQNLATLMRTAEAVGVGGLLLPDRRAAGVTPAVVNASAGAVEHLRVALVANLGRALEECQEAGYWVVALEAGPEAQTLFTADLPEPTVLVVGSEGKGMAPTLLRRADVQVALPMQGRVDSLNAAVAGSIALYELLRRRLAAQGD</sequence>
<dbReference type="InterPro" id="IPR001537">
    <property type="entry name" value="SpoU_MeTrfase"/>
</dbReference>
<dbReference type="KEGG" id="sti:Sthe_1594"/>
<dbReference type="InterPro" id="IPR013123">
    <property type="entry name" value="SpoU_subst-bd"/>
</dbReference>
<keyword evidence="5" id="KW-1185">Reference proteome</keyword>
<dbReference type="RefSeq" id="WP_012872075.1">
    <property type="nucleotide sequence ID" value="NC_013523.1"/>
</dbReference>
<dbReference type="STRING" id="479434.Sthe_1594"/>
<keyword evidence="2 4" id="KW-0808">Transferase</keyword>
<keyword evidence="1 4" id="KW-0489">Methyltransferase</keyword>
<dbReference type="PANTHER" id="PTHR46429:SF1">
    <property type="entry name" value="23S RRNA (GUANOSINE-2'-O-)-METHYLTRANSFERASE RLMB"/>
    <property type="match status" value="1"/>
</dbReference>
<gene>
    <name evidence="4" type="ordered locus">Sthe_1594</name>
</gene>
<dbReference type="GO" id="GO:0005829">
    <property type="term" value="C:cytosol"/>
    <property type="evidence" value="ECO:0007669"/>
    <property type="project" value="TreeGrafter"/>
</dbReference>
<accession>D1C461</accession>
<dbReference type="GO" id="GO:0008173">
    <property type="term" value="F:RNA methyltransferase activity"/>
    <property type="evidence" value="ECO:0007669"/>
    <property type="project" value="InterPro"/>
</dbReference>
<dbReference type="GO" id="GO:0006396">
    <property type="term" value="P:RNA processing"/>
    <property type="evidence" value="ECO:0007669"/>
    <property type="project" value="InterPro"/>
</dbReference>
<dbReference type="FunCoup" id="D1C461">
    <property type="interactions" value="373"/>
</dbReference>
<dbReference type="InterPro" id="IPR029064">
    <property type="entry name" value="Ribosomal_eL30-like_sf"/>
</dbReference>
<dbReference type="GO" id="GO:0003723">
    <property type="term" value="F:RNA binding"/>
    <property type="evidence" value="ECO:0007669"/>
    <property type="project" value="InterPro"/>
</dbReference>
<dbReference type="SUPFAM" id="SSF75217">
    <property type="entry name" value="alpha/beta knot"/>
    <property type="match status" value="1"/>
</dbReference>
<dbReference type="Gene3D" id="3.30.1330.30">
    <property type="match status" value="1"/>
</dbReference>
<dbReference type="InterPro" id="IPR004441">
    <property type="entry name" value="rRNA_MeTrfase_TrmH"/>
</dbReference>
<reference evidence="4 5" key="2">
    <citation type="journal article" date="2010" name="Stand. Genomic Sci.">
        <title>Complete genome sequence of Desulfohalobium retbaense type strain (HR(100)).</title>
        <authorList>
            <person name="Spring S."/>
            <person name="Nolan M."/>
            <person name="Lapidus A."/>
            <person name="Glavina Del Rio T."/>
            <person name="Copeland A."/>
            <person name="Tice H."/>
            <person name="Cheng J.F."/>
            <person name="Lucas S."/>
            <person name="Land M."/>
            <person name="Chen F."/>
            <person name="Bruce D."/>
            <person name="Goodwin L."/>
            <person name="Pitluck S."/>
            <person name="Ivanova N."/>
            <person name="Mavromatis K."/>
            <person name="Mikhailova N."/>
            <person name="Pati A."/>
            <person name="Chen A."/>
            <person name="Palaniappan K."/>
            <person name="Hauser L."/>
            <person name="Chang Y.J."/>
            <person name="Jeffries C.D."/>
            <person name="Munk C."/>
            <person name="Kiss H."/>
            <person name="Chain P."/>
            <person name="Han C."/>
            <person name="Brettin T."/>
            <person name="Detter J.C."/>
            <person name="Schuler E."/>
            <person name="Goker M."/>
            <person name="Rohde M."/>
            <person name="Bristow J."/>
            <person name="Eisen J.A."/>
            <person name="Markowitz V."/>
            <person name="Hugenholtz P."/>
            <person name="Kyrpides N.C."/>
            <person name="Klenk H.P."/>
        </authorList>
    </citation>
    <scope>NUCLEOTIDE SEQUENCE [LARGE SCALE GENOMIC DNA]</scope>
    <source>
        <strain evidence="5">ATCC 49802 / DSM 20745 / S 6022</strain>
    </source>
</reference>
<dbReference type="CDD" id="cd18103">
    <property type="entry name" value="SpoU-like_RlmB"/>
    <property type="match status" value="1"/>
</dbReference>
<feature type="domain" description="RNA 2-O ribose methyltransferase substrate binding" evidence="3">
    <location>
        <begin position="10"/>
        <end position="86"/>
    </location>
</feature>
<reference evidence="5" key="1">
    <citation type="submission" date="2009-11" db="EMBL/GenBank/DDBJ databases">
        <title>The complete chromosome 1 of Sphaerobacter thermophilus DSM 20745.</title>
        <authorList>
            <person name="Lucas S."/>
            <person name="Copeland A."/>
            <person name="Lapidus A."/>
            <person name="Glavina del Rio T."/>
            <person name="Dalin E."/>
            <person name="Tice H."/>
            <person name="Bruce D."/>
            <person name="Goodwin L."/>
            <person name="Pitluck S."/>
            <person name="Kyrpides N."/>
            <person name="Mavromatis K."/>
            <person name="Ivanova N."/>
            <person name="Mikhailova N."/>
            <person name="LaButti K.M."/>
            <person name="Clum A."/>
            <person name="Sun H.I."/>
            <person name="Brettin T."/>
            <person name="Detter J.C."/>
            <person name="Han C."/>
            <person name="Larimer F."/>
            <person name="Land M."/>
            <person name="Hauser L."/>
            <person name="Markowitz V."/>
            <person name="Cheng J.F."/>
            <person name="Hugenholtz P."/>
            <person name="Woyke T."/>
            <person name="Wu D."/>
            <person name="Steenblock K."/>
            <person name="Schneider S."/>
            <person name="Pukall R."/>
            <person name="Goeker M."/>
            <person name="Klenk H.P."/>
            <person name="Eisen J.A."/>
        </authorList>
    </citation>
    <scope>NUCLEOTIDE SEQUENCE [LARGE SCALE GENOMIC DNA]</scope>
    <source>
        <strain evidence="5">ATCC 49802 / DSM 20745 / S 6022</strain>
    </source>
</reference>
<dbReference type="Pfam" id="PF08032">
    <property type="entry name" value="SpoU_sub_bind"/>
    <property type="match status" value="1"/>
</dbReference>
<organism evidence="4 5">
    <name type="scientific">Sphaerobacter thermophilus (strain ATCC 49802 / DSM 20745 / KCCM 41009 / NCIMB 13125 / S 6022)</name>
    <dbReference type="NCBI Taxonomy" id="479434"/>
    <lineage>
        <taxon>Bacteria</taxon>
        <taxon>Pseudomonadati</taxon>
        <taxon>Thermomicrobiota</taxon>
        <taxon>Thermomicrobia</taxon>
        <taxon>Sphaerobacterales</taxon>
        <taxon>Sphaerobacterineae</taxon>
        <taxon>Sphaerobacteraceae</taxon>
        <taxon>Sphaerobacter</taxon>
    </lineage>
</organism>
<evidence type="ECO:0000313" key="5">
    <source>
        <dbReference type="Proteomes" id="UP000002027"/>
    </source>
</evidence>
<evidence type="ECO:0000256" key="2">
    <source>
        <dbReference type="ARBA" id="ARBA00022679"/>
    </source>
</evidence>
<dbReference type="Proteomes" id="UP000002027">
    <property type="component" value="Chromosome 1"/>
</dbReference>
<name>D1C461_SPHTD</name>
<dbReference type="OrthoDB" id="9794400at2"/>
<dbReference type="eggNOG" id="COG0566">
    <property type="taxonomic scope" value="Bacteria"/>
</dbReference>
<dbReference type="NCBIfam" id="TIGR00186">
    <property type="entry name" value="rRNA_methyl_3"/>
    <property type="match status" value="1"/>
</dbReference>
<dbReference type="Pfam" id="PF00588">
    <property type="entry name" value="SpoU_methylase"/>
    <property type="match status" value="1"/>
</dbReference>
<dbReference type="GO" id="GO:0032259">
    <property type="term" value="P:methylation"/>
    <property type="evidence" value="ECO:0007669"/>
    <property type="project" value="UniProtKB-KW"/>
</dbReference>
<evidence type="ECO:0000256" key="1">
    <source>
        <dbReference type="ARBA" id="ARBA00022603"/>
    </source>
</evidence>
<protein>
    <submittedName>
        <fullName evidence="4">RNA methyltransferase, TrmH family, group 3</fullName>
    </submittedName>
</protein>